<keyword evidence="3" id="KW-0238">DNA-binding</keyword>
<evidence type="ECO:0000256" key="4">
    <source>
        <dbReference type="ARBA" id="ARBA00023163"/>
    </source>
</evidence>
<feature type="non-terminal residue" evidence="6">
    <location>
        <position position="750"/>
    </location>
</feature>
<reference evidence="6" key="2">
    <citation type="journal article" date="2021" name="Microbiome">
        <title>Successional dynamics and alternative stable states in a saline activated sludge microbial community over 9 years.</title>
        <authorList>
            <person name="Wang Y."/>
            <person name="Ye J."/>
            <person name="Ju F."/>
            <person name="Liu L."/>
            <person name="Boyd J.A."/>
            <person name="Deng Y."/>
            <person name="Parks D.H."/>
            <person name="Jiang X."/>
            <person name="Yin X."/>
            <person name="Woodcroft B.J."/>
            <person name="Tyson G.W."/>
            <person name="Hugenholtz P."/>
            <person name="Polz M.F."/>
            <person name="Zhang T."/>
        </authorList>
    </citation>
    <scope>NUCLEOTIDE SEQUENCE</scope>
    <source>
        <strain evidence="6">HKST-UBA13</strain>
    </source>
</reference>
<dbReference type="InterPro" id="IPR036890">
    <property type="entry name" value="HATPase_C_sf"/>
</dbReference>
<dbReference type="InterPro" id="IPR044946">
    <property type="entry name" value="Restrct_endonuc_typeI_TRD_sf"/>
</dbReference>
<evidence type="ECO:0000313" key="6">
    <source>
        <dbReference type="EMBL" id="MCA9381388.1"/>
    </source>
</evidence>
<dbReference type="PANTHER" id="PTHR30408:SF12">
    <property type="entry name" value="TYPE I RESTRICTION ENZYME MJAVIII SPECIFICITY SUBUNIT"/>
    <property type="match status" value="1"/>
</dbReference>
<keyword evidence="6" id="KW-0489">Methyltransferase</keyword>
<dbReference type="EMBL" id="JAGQLJ010000092">
    <property type="protein sequence ID" value="MCA9381388.1"/>
    <property type="molecule type" value="Genomic_DNA"/>
</dbReference>
<sequence length="750" mass="87081">MTLHEAIEQVLQNAEKPLFSRDIADIINSQKLYKRKDGLPVSASQVTTRANNYSKLFTKEAGKIKLVKDDIVSLKFQHYRNKLVHESNAIRTYGRANKIDVLVRALEELLHEDNYDYMYNIISEPEINYTNRNNHPREKLLVAHKLCDWFFKQSSNRSLRLSDKLITVLSGLNWFQNNDNAIETYFEGYNDFILKIAADNKGATFSIKEEYNPNLFNEFEYDNHINKLVSKLIDRGNVAYMRSQTTTTGIFIPPFSRSVADKSSRRFDDVLYRLFNKSKELDKAILIVPLGVLNSQTGFYRRVREQIINSGALEAVIAFPNGMFENTAMNVSMLIFDFNIRDNQVFFLDASNELKDDMSEVVRTINNKRYVRDISRTISYDDLFNYDLNPKRYVIDIDDIELKPGHKLYHVGQLLEQRKFGAMFRNKSSLYVGGEYKLIKMADIDKNGLYFEPKDNMLGIDHDEIENVDKHLVRGGVVLSAFNKRIKASVLPNDMSFALGQNVYWLKFYDNEVLDEYAARELTQPYVTKQVEYYSKGATIARLSIRDLMEIQIQVPSLEEQKNILFKEFRKSEKPAQDEIVSNKEQDFIKTLKHTLKQPLSGLGNDFASLKSFLNKKIKAKDIIESNETIVPVFDTDTPEQIEIHTLKNTLDRMERAVTDMDYILEQAIKIISISEPIKESIQLKKFLQNIASEYPNIQFKITGKEVEFLADRKQLRILMHNFITNAIKHGFKDSLEKPTIWLEIKTKDT</sequence>
<dbReference type="AlphaFoldDB" id="A0A955RGN1"/>
<protein>
    <submittedName>
        <fullName evidence="6">N-6 DNA methylase</fullName>
    </submittedName>
</protein>
<dbReference type="InterPro" id="IPR003356">
    <property type="entry name" value="DNA_methylase_A-5"/>
</dbReference>
<comment type="similarity">
    <text evidence="1">Belongs to the type-I restriction system S methylase family.</text>
</comment>
<comment type="caution">
    <text evidence="6">The sequence shown here is derived from an EMBL/GenBank/DDBJ whole genome shotgun (WGS) entry which is preliminary data.</text>
</comment>
<organism evidence="6 7">
    <name type="scientific">Candidatus Dojkabacteria bacterium</name>
    <dbReference type="NCBI Taxonomy" id="2099670"/>
    <lineage>
        <taxon>Bacteria</taxon>
        <taxon>Candidatus Dojkabacteria</taxon>
    </lineage>
</organism>
<keyword evidence="6" id="KW-0808">Transferase</keyword>
<dbReference type="Proteomes" id="UP000775877">
    <property type="component" value="Unassembled WGS sequence"/>
</dbReference>
<evidence type="ECO:0000313" key="7">
    <source>
        <dbReference type="Proteomes" id="UP000775877"/>
    </source>
</evidence>
<dbReference type="InterPro" id="IPR052021">
    <property type="entry name" value="Type-I_RS_S_subunit"/>
</dbReference>
<dbReference type="GO" id="GO:0009307">
    <property type="term" value="P:DNA restriction-modification system"/>
    <property type="evidence" value="ECO:0007669"/>
    <property type="project" value="UniProtKB-KW"/>
</dbReference>
<dbReference type="GO" id="GO:0006355">
    <property type="term" value="P:regulation of DNA-templated transcription"/>
    <property type="evidence" value="ECO:0007669"/>
    <property type="project" value="InterPro"/>
</dbReference>
<dbReference type="SUPFAM" id="SSF116734">
    <property type="entry name" value="DNA methylase specificity domain"/>
    <property type="match status" value="1"/>
</dbReference>
<dbReference type="Pfam" id="PF01420">
    <property type="entry name" value="Methylase_S"/>
    <property type="match status" value="1"/>
</dbReference>
<evidence type="ECO:0000259" key="5">
    <source>
        <dbReference type="PROSITE" id="PS51913"/>
    </source>
</evidence>
<evidence type="ECO:0000256" key="2">
    <source>
        <dbReference type="ARBA" id="ARBA00022747"/>
    </source>
</evidence>
<dbReference type="GO" id="GO:0003677">
    <property type="term" value="F:DNA binding"/>
    <property type="evidence" value="ECO:0007669"/>
    <property type="project" value="UniProtKB-KW"/>
</dbReference>
<proteinExistence type="inferred from homology"/>
<dbReference type="SUPFAM" id="SSF55874">
    <property type="entry name" value="ATPase domain of HSP90 chaperone/DNA topoisomerase II/histidine kinase"/>
    <property type="match status" value="1"/>
</dbReference>
<keyword evidence="2" id="KW-0680">Restriction system</keyword>
<dbReference type="Gene3D" id="3.40.50.150">
    <property type="entry name" value="Vaccinia Virus protein VP39"/>
    <property type="match status" value="1"/>
</dbReference>
<evidence type="ECO:0000256" key="1">
    <source>
        <dbReference type="ARBA" id="ARBA00010923"/>
    </source>
</evidence>
<dbReference type="SUPFAM" id="SSF53335">
    <property type="entry name" value="S-adenosyl-L-methionine-dependent methyltransferases"/>
    <property type="match status" value="1"/>
</dbReference>
<dbReference type="GO" id="GO:0008170">
    <property type="term" value="F:N-methyltransferase activity"/>
    <property type="evidence" value="ECO:0007669"/>
    <property type="project" value="InterPro"/>
</dbReference>
<dbReference type="PROSITE" id="PS51913">
    <property type="entry name" value="HTH_HARE"/>
    <property type="match status" value="1"/>
</dbReference>
<feature type="domain" description="HTH HARE-type" evidence="5">
    <location>
        <begin position="1"/>
        <end position="69"/>
    </location>
</feature>
<keyword evidence="4" id="KW-0804">Transcription</keyword>
<dbReference type="InterPro" id="IPR007759">
    <property type="entry name" value="Asxl_HARE-HTH"/>
</dbReference>
<dbReference type="Gene3D" id="3.90.220.20">
    <property type="entry name" value="DNA methylase specificity domains"/>
    <property type="match status" value="1"/>
</dbReference>
<dbReference type="InterPro" id="IPR000055">
    <property type="entry name" value="Restrct_endonuc_typeI_TRD"/>
</dbReference>
<dbReference type="Gene3D" id="3.30.565.10">
    <property type="entry name" value="Histidine kinase-like ATPase, C-terminal domain"/>
    <property type="match status" value="1"/>
</dbReference>
<dbReference type="PANTHER" id="PTHR30408">
    <property type="entry name" value="TYPE-1 RESTRICTION ENZYME ECOKI SPECIFICITY PROTEIN"/>
    <property type="match status" value="1"/>
</dbReference>
<reference evidence="6" key="1">
    <citation type="submission" date="2020-04" db="EMBL/GenBank/DDBJ databases">
        <authorList>
            <person name="Zhang T."/>
        </authorList>
    </citation>
    <scope>NUCLEOTIDE SEQUENCE</scope>
    <source>
        <strain evidence="6">HKST-UBA13</strain>
    </source>
</reference>
<dbReference type="GO" id="GO:0032259">
    <property type="term" value="P:methylation"/>
    <property type="evidence" value="ECO:0007669"/>
    <property type="project" value="UniProtKB-KW"/>
</dbReference>
<gene>
    <name evidence="6" type="ORF">KC678_03925</name>
</gene>
<name>A0A955RGN1_9BACT</name>
<evidence type="ECO:0000256" key="3">
    <source>
        <dbReference type="ARBA" id="ARBA00023125"/>
    </source>
</evidence>
<dbReference type="InterPro" id="IPR029063">
    <property type="entry name" value="SAM-dependent_MTases_sf"/>
</dbReference>
<accession>A0A955RGN1</accession>
<dbReference type="Pfam" id="PF02384">
    <property type="entry name" value="N6_Mtase"/>
    <property type="match status" value="1"/>
</dbReference>